<keyword evidence="2" id="KW-1185">Reference proteome</keyword>
<evidence type="ECO:0000313" key="1">
    <source>
        <dbReference type="EMBL" id="CAG8528723.1"/>
    </source>
</evidence>
<dbReference type="EMBL" id="CAJVPW010003731">
    <property type="protein sequence ID" value="CAG8528723.1"/>
    <property type="molecule type" value="Genomic_DNA"/>
</dbReference>
<accession>A0ACA9LKF5</accession>
<comment type="caution">
    <text evidence="1">The sequence shown here is derived from an EMBL/GenBank/DDBJ whole genome shotgun (WGS) entry which is preliminary data.</text>
</comment>
<name>A0ACA9LKF5_9GLOM</name>
<evidence type="ECO:0000313" key="2">
    <source>
        <dbReference type="Proteomes" id="UP000789366"/>
    </source>
</evidence>
<sequence>NLNDCLTFCYDLKQYNLEAVRLLTKEKLEDRPEAGLELRMQAFRNNNKYKNLINKEFRHLEEINKGQKKLKNDLEFRKQKISTVKIRAIAIYYAKVPKSHPDNESNIQKIL</sequence>
<proteinExistence type="predicted"/>
<dbReference type="Proteomes" id="UP000789366">
    <property type="component" value="Unassembled WGS sequence"/>
</dbReference>
<feature type="non-terminal residue" evidence="1">
    <location>
        <position position="1"/>
    </location>
</feature>
<gene>
    <name evidence="1" type="ORF">SPELUC_LOCUS4268</name>
</gene>
<protein>
    <submittedName>
        <fullName evidence="1">2855_t:CDS:1</fullName>
    </submittedName>
</protein>
<reference evidence="1" key="1">
    <citation type="submission" date="2021-06" db="EMBL/GenBank/DDBJ databases">
        <authorList>
            <person name="Kallberg Y."/>
            <person name="Tangrot J."/>
            <person name="Rosling A."/>
        </authorList>
    </citation>
    <scope>NUCLEOTIDE SEQUENCE</scope>
    <source>
        <strain evidence="1">28 12/20/2015</strain>
    </source>
</reference>
<organism evidence="1 2">
    <name type="scientific">Cetraspora pellucida</name>
    <dbReference type="NCBI Taxonomy" id="1433469"/>
    <lineage>
        <taxon>Eukaryota</taxon>
        <taxon>Fungi</taxon>
        <taxon>Fungi incertae sedis</taxon>
        <taxon>Mucoromycota</taxon>
        <taxon>Glomeromycotina</taxon>
        <taxon>Glomeromycetes</taxon>
        <taxon>Diversisporales</taxon>
        <taxon>Gigasporaceae</taxon>
        <taxon>Cetraspora</taxon>
    </lineage>
</organism>